<evidence type="ECO:0000313" key="3">
    <source>
        <dbReference type="Proteomes" id="UP001294444"/>
    </source>
</evidence>
<sequence length="1043" mass="113082">MVVAFREQQPKKSNLSLFRLVKPCSNKSTSHTPPSQHPPLYASQSYPSSSNAQISRREIPPPSKTQIVTSTRQAANQAANQAAQAIIPVHYQYPEASNFTGNYHWSSASESKLKQNSENEVEQDHCRTGADLLPLESLFHSTEAIHSGQPNLPALSRLQTHMAPSRQHHHSRQRSHFSIPDVIVTTCESEGEQEMVELSIPPNKRRYYVLRDSAESHPQEQRSNKKTSSTGFVRRPAPLISFNAQEIRTVGMMPRSGSLGSIASANNSPISPTSPSSIASTPTSSASSTLSKASGSTPKNPSRKSSFPLLFGKKSLHSSRSSSVLVEQTYVDEPLPLSPITSGSTITTQQPDGLLFSSHNSSPTSAPPSSSRGIFTRAISGLPSPPITPTSSSSASTSSHSLSKKQLKAKAKQELALIKELERVDKLVKQHDVKARKLREKEEAKERKRMAKLRQANQELHRPQSQMTSQSVDTYNSTRSGRTVFQAATKASGGGGGGSGSLARRTSIRGGVGEVRAEGFVGKRRGSEPVLSQQSSMTGGRVHVSTPYSMDLPAGERTAFSEPRAAPKPNFPPPSPSSLSYSQQPYQGSVRESSSKDQTRFAQSSSAKETSPPRPNRSAPRIPPLNIVRNASIEAGSDRVETASLTHDRDEAPGVFHLQSWSELNSGFISGPLPSLVHPSTSSNYTGSTTRRNEIGQEGDDEVLELDESGQHQDRVKITRRASIQRILALSDADKEAKRMSLIMTRKRTSQQYLLKRRSSHITDTSMDALANMNESRGGHSTKKSSLTSDGKRRSLIRSVSENQGWTVVVDDDHDGDELAKVDDSIIAQANTSLMGADGKWEDEDGVQDSHPEQMEVEVDAVLADLGAAQQAYQIRTHAQREGNGRGVKTPTQVHAKIAQKSCSSPKTTTTTTTTISTGASSATKRDSWNRPDSMSLVESSFSSRSSGSGTAFTVVETDTIAKREGEAKICLSRPVSSEHQEARFSLDRQREKGIAIPVNPKSKSAMVDNKISASEFGLSLALAPLQLQSLDLFADKMGGGRF</sequence>
<accession>A0AAJ4XQ75</accession>
<feature type="region of interest" description="Disordered" evidence="1">
    <location>
        <begin position="772"/>
        <end position="794"/>
    </location>
</feature>
<dbReference type="Proteomes" id="UP001294444">
    <property type="component" value="Unassembled WGS sequence"/>
</dbReference>
<dbReference type="AlphaFoldDB" id="A0AAJ4XQ75"/>
<feature type="compositionally biased region" description="Polar residues" evidence="1">
    <location>
        <begin position="600"/>
        <end position="609"/>
    </location>
</feature>
<feature type="region of interest" description="Disordered" evidence="1">
    <location>
        <begin position="488"/>
        <end position="634"/>
    </location>
</feature>
<keyword evidence="3" id="KW-1185">Reference proteome</keyword>
<feature type="compositionally biased region" description="Low complexity" evidence="1">
    <location>
        <begin position="357"/>
        <end position="371"/>
    </location>
</feature>
<name>A0AAJ4XQ75_9BASI</name>
<comment type="caution">
    <text evidence="2">The sequence shown here is derived from an EMBL/GenBank/DDBJ whole genome shotgun (WGS) entry which is preliminary data.</text>
</comment>
<feature type="compositionally biased region" description="Low complexity" evidence="1">
    <location>
        <begin position="902"/>
        <end position="923"/>
    </location>
</feature>
<feature type="region of interest" description="Disordered" evidence="1">
    <location>
        <begin position="213"/>
        <end position="237"/>
    </location>
</feature>
<feature type="compositionally biased region" description="Polar residues" evidence="1">
    <location>
        <begin position="455"/>
        <end position="475"/>
    </location>
</feature>
<feature type="region of interest" description="Disordered" evidence="1">
    <location>
        <begin position="258"/>
        <end position="306"/>
    </location>
</feature>
<evidence type="ECO:0000256" key="1">
    <source>
        <dbReference type="SAM" id="MobiDB-lite"/>
    </source>
</evidence>
<feature type="compositionally biased region" description="Low complexity" evidence="1">
    <location>
        <begin position="577"/>
        <end position="587"/>
    </location>
</feature>
<evidence type="ECO:0000313" key="2">
    <source>
        <dbReference type="EMBL" id="SNX87129.1"/>
    </source>
</evidence>
<feature type="region of interest" description="Disordered" evidence="1">
    <location>
        <begin position="438"/>
        <end position="475"/>
    </location>
</feature>
<protein>
    <submittedName>
        <fullName evidence="2">Uncharacterized protein</fullName>
    </submittedName>
</protein>
<feature type="compositionally biased region" description="Low complexity" evidence="1">
    <location>
        <begin position="389"/>
        <end position="401"/>
    </location>
</feature>
<feature type="compositionally biased region" description="Polar residues" evidence="1">
    <location>
        <begin position="42"/>
        <end position="54"/>
    </location>
</feature>
<gene>
    <name evidence="2" type="ORF">MEPE_05839</name>
</gene>
<feature type="region of interest" description="Disordered" evidence="1">
    <location>
        <begin position="24"/>
        <end position="63"/>
    </location>
</feature>
<organism evidence="2 3">
    <name type="scientific">Melanopsichium pennsylvanicum</name>
    <dbReference type="NCBI Taxonomy" id="63383"/>
    <lineage>
        <taxon>Eukaryota</taxon>
        <taxon>Fungi</taxon>
        <taxon>Dikarya</taxon>
        <taxon>Basidiomycota</taxon>
        <taxon>Ustilaginomycotina</taxon>
        <taxon>Ustilaginomycetes</taxon>
        <taxon>Ustilaginales</taxon>
        <taxon>Ustilaginaceae</taxon>
        <taxon>Melanopsichium</taxon>
    </lineage>
</organism>
<feature type="compositionally biased region" description="Basic and acidic residues" evidence="1">
    <location>
        <begin position="213"/>
        <end position="223"/>
    </location>
</feature>
<feature type="compositionally biased region" description="Polar residues" evidence="1">
    <location>
        <begin position="339"/>
        <end position="351"/>
    </location>
</feature>
<feature type="compositionally biased region" description="Low complexity" evidence="1">
    <location>
        <begin position="263"/>
        <end position="298"/>
    </location>
</feature>
<feature type="region of interest" description="Disordered" evidence="1">
    <location>
        <begin position="336"/>
        <end position="407"/>
    </location>
</feature>
<dbReference type="EMBL" id="OAPG01000017">
    <property type="protein sequence ID" value="SNX87129.1"/>
    <property type="molecule type" value="Genomic_DNA"/>
</dbReference>
<feature type="region of interest" description="Disordered" evidence="1">
    <location>
        <begin position="898"/>
        <end position="934"/>
    </location>
</feature>
<reference evidence="2" key="1">
    <citation type="submission" date="2023-10" db="EMBL/GenBank/DDBJ databases">
        <authorList>
            <person name="Guldener U."/>
        </authorList>
    </citation>
    <scope>NUCLEOTIDE SEQUENCE</scope>
    <source>
        <strain evidence="2">Mp4</strain>
    </source>
</reference>
<proteinExistence type="predicted"/>